<proteinExistence type="predicted"/>
<dbReference type="RefSeq" id="WP_282333587.1">
    <property type="nucleotide sequence ID" value="NZ_JASBRG010000003.1"/>
</dbReference>
<organism evidence="1 2">
    <name type="scientific">Pinibacter soli</name>
    <dbReference type="NCBI Taxonomy" id="3044211"/>
    <lineage>
        <taxon>Bacteria</taxon>
        <taxon>Pseudomonadati</taxon>
        <taxon>Bacteroidota</taxon>
        <taxon>Chitinophagia</taxon>
        <taxon>Chitinophagales</taxon>
        <taxon>Chitinophagaceae</taxon>
        <taxon>Pinibacter</taxon>
    </lineage>
</organism>
<accession>A0ABT6RAH4</accession>
<gene>
    <name evidence="1" type="ORF">QJ048_06785</name>
</gene>
<reference evidence="1 2" key="1">
    <citation type="submission" date="2023-05" db="EMBL/GenBank/DDBJ databases">
        <title>Genome sequence of Pinibacter sp. MAH-24.</title>
        <authorList>
            <person name="Huq M.A."/>
        </authorList>
    </citation>
    <scope>NUCLEOTIDE SEQUENCE [LARGE SCALE GENOMIC DNA]</scope>
    <source>
        <strain evidence="1 2">MAH-24</strain>
    </source>
</reference>
<evidence type="ECO:0000313" key="2">
    <source>
        <dbReference type="Proteomes" id="UP001226434"/>
    </source>
</evidence>
<dbReference type="Proteomes" id="UP001226434">
    <property type="component" value="Unassembled WGS sequence"/>
</dbReference>
<protein>
    <submittedName>
        <fullName evidence="1">Uncharacterized protein</fullName>
    </submittedName>
</protein>
<dbReference type="EMBL" id="JASBRG010000003">
    <property type="protein sequence ID" value="MDI3319471.1"/>
    <property type="molecule type" value="Genomic_DNA"/>
</dbReference>
<evidence type="ECO:0000313" key="1">
    <source>
        <dbReference type="EMBL" id="MDI3319471.1"/>
    </source>
</evidence>
<comment type="caution">
    <text evidence="1">The sequence shown here is derived from an EMBL/GenBank/DDBJ whole genome shotgun (WGS) entry which is preliminary data.</text>
</comment>
<sequence length="166" mass="18967">MVPIYIDTNKGNISSRYPDYYLKSIQEKFFTDEGLYFNTALYGFAASNYWSYTVSKGDSLTLKDPGRRFAMKYNLISDSCPYRIKVHLLGYLLKGNAKAGFDCYDSLLQDYNGICKDKKLLAEVNDAAQKEKVRLLKMNEITSSRASKPQFKEALDQLLKANNFVS</sequence>
<keyword evidence="2" id="KW-1185">Reference proteome</keyword>
<name>A0ABT6RAH4_9BACT</name>